<accession>A0A423PIF6</accession>
<dbReference type="PROSITE" id="PS50977">
    <property type="entry name" value="HTH_TETR_2"/>
    <property type="match status" value="1"/>
</dbReference>
<dbReference type="InterPro" id="IPR036271">
    <property type="entry name" value="Tet_transcr_reg_TetR-rel_C_sf"/>
</dbReference>
<feature type="domain" description="HTH tetR-type" evidence="5">
    <location>
        <begin position="41"/>
        <end position="101"/>
    </location>
</feature>
<protein>
    <submittedName>
        <fullName evidence="6">Transcriptional regulator</fullName>
    </submittedName>
</protein>
<feature type="DNA-binding region" description="H-T-H motif" evidence="4">
    <location>
        <begin position="64"/>
        <end position="83"/>
    </location>
</feature>
<evidence type="ECO:0000313" key="7">
    <source>
        <dbReference type="Proteomes" id="UP000283993"/>
    </source>
</evidence>
<dbReference type="GO" id="GO:0000976">
    <property type="term" value="F:transcription cis-regulatory region binding"/>
    <property type="evidence" value="ECO:0007669"/>
    <property type="project" value="TreeGrafter"/>
</dbReference>
<dbReference type="SUPFAM" id="SSF46689">
    <property type="entry name" value="Homeodomain-like"/>
    <property type="match status" value="1"/>
</dbReference>
<keyword evidence="2 4" id="KW-0238">DNA-binding</keyword>
<evidence type="ECO:0000259" key="5">
    <source>
        <dbReference type="PROSITE" id="PS50977"/>
    </source>
</evidence>
<evidence type="ECO:0000256" key="1">
    <source>
        <dbReference type="ARBA" id="ARBA00023015"/>
    </source>
</evidence>
<dbReference type="Pfam" id="PF00440">
    <property type="entry name" value="TetR_N"/>
    <property type="match status" value="1"/>
</dbReference>
<dbReference type="InterPro" id="IPR041490">
    <property type="entry name" value="KstR2_TetR_C"/>
</dbReference>
<evidence type="ECO:0000256" key="3">
    <source>
        <dbReference type="ARBA" id="ARBA00023163"/>
    </source>
</evidence>
<evidence type="ECO:0000313" key="6">
    <source>
        <dbReference type="EMBL" id="ROO25412.1"/>
    </source>
</evidence>
<dbReference type="InterPro" id="IPR001647">
    <property type="entry name" value="HTH_TetR"/>
</dbReference>
<proteinExistence type="predicted"/>
<dbReference type="InterPro" id="IPR009057">
    <property type="entry name" value="Homeodomain-like_sf"/>
</dbReference>
<evidence type="ECO:0000256" key="4">
    <source>
        <dbReference type="PROSITE-ProRule" id="PRU00335"/>
    </source>
</evidence>
<dbReference type="Gene3D" id="1.10.10.60">
    <property type="entry name" value="Homeodomain-like"/>
    <property type="match status" value="1"/>
</dbReference>
<keyword evidence="1" id="KW-0805">Transcription regulation</keyword>
<dbReference type="SUPFAM" id="SSF48498">
    <property type="entry name" value="Tetracyclin repressor-like, C-terminal domain"/>
    <property type="match status" value="1"/>
</dbReference>
<keyword evidence="3" id="KW-0804">Transcription</keyword>
<dbReference type="RefSeq" id="WP_221179988.1">
    <property type="nucleotide sequence ID" value="NZ_AYKH01000034.1"/>
</dbReference>
<organism evidence="6 7">
    <name type="scientific">Salinisphaera orenii MK-B5</name>
    <dbReference type="NCBI Taxonomy" id="856730"/>
    <lineage>
        <taxon>Bacteria</taxon>
        <taxon>Pseudomonadati</taxon>
        <taxon>Pseudomonadota</taxon>
        <taxon>Gammaproteobacteria</taxon>
        <taxon>Salinisphaerales</taxon>
        <taxon>Salinisphaeraceae</taxon>
        <taxon>Salinisphaera</taxon>
    </lineage>
</organism>
<dbReference type="AlphaFoldDB" id="A0A423PIF6"/>
<dbReference type="PANTHER" id="PTHR30055:SF240">
    <property type="entry name" value="HTH-TYPE TRANSCRIPTIONAL REGULATOR ACRR"/>
    <property type="match status" value="1"/>
</dbReference>
<comment type="caution">
    <text evidence="6">The sequence shown here is derived from an EMBL/GenBank/DDBJ whole genome shotgun (WGS) entry which is preliminary data.</text>
</comment>
<dbReference type="EMBL" id="AYKH01000034">
    <property type="protein sequence ID" value="ROO25412.1"/>
    <property type="molecule type" value="Genomic_DNA"/>
</dbReference>
<dbReference type="GO" id="GO:0003700">
    <property type="term" value="F:DNA-binding transcription factor activity"/>
    <property type="evidence" value="ECO:0007669"/>
    <property type="project" value="TreeGrafter"/>
</dbReference>
<dbReference type="Gene3D" id="1.10.357.10">
    <property type="entry name" value="Tetracycline Repressor, domain 2"/>
    <property type="match status" value="1"/>
</dbReference>
<reference evidence="6 7" key="1">
    <citation type="submission" date="2013-10" db="EMBL/GenBank/DDBJ databases">
        <title>Salinisphaera orenii MK-B5 Genome Sequencing.</title>
        <authorList>
            <person name="Lai Q."/>
            <person name="Li C."/>
            <person name="Shao Z."/>
        </authorList>
    </citation>
    <scope>NUCLEOTIDE SEQUENCE [LARGE SCALE GENOMIC DNA]</scope>
    <source>
        <strain evidence="6 7">MK-B5</strain>
    </source>
</reference>
<dbReference type="Proteomes" id="UP000283993">
    <property type="component" value="Unassembled WGS sequence"/>
</dbReference>
<evidence type="ECO:0000256" key="2">
    <source>
        <dbReference type="ARBA" id="ARBA00023125"/>
    </source>
</evidence>
<sequence length="232" mass="26894">MADLDFDQFKEIVSVSKTDICTTLYRQNRDLIRIKKEHVAVRNLVRIIDSTLRLANAKGFTGMTLRDLCTDAGLSMGGLYAYIRNKDDLVGLIQSHGFMLTRRTLHDFTRDIDDPHEKLHVAVKSHLFLSELMRPWFYFSYMEARHLAQSRKRDAVAIERETERVYHDIIAEGIEAGAFRPVDARLLASLIKAMLQDWYLKRGKYHDQGTSVTTYAETMREVLERYLQHAPA</sequence>
<keyword evidence="7" id="KW-1185">Reference proteome</keyword>
<dbReference type="Pfam" id="PF17932">
    <property type="entry name" value="TetR_C_24"/>
    <property type="match status" value="1"/>
</dbReference>
<dbReference type="InterPro" id="IPR050109">
    <property type="entry name" value="HTH-type_TetR-like_transc_reg"/>
</dbReference>
<dbReference type="PANTHER" id="PTHR30055">
    <property type="entry name" value="HTH-TYPE TRANSCRIPTIONAL REGULATOR RUTR"/>
    <property type="match status" value="1"/>
</dbReference>
<name>A0A423PIF6_9GAMM</name>
<gene>
    <name evidence="6" type="ORF">SAOR_12760</name>
</gene>